<dbReference type="InterPro" id="IPR036412">
    <property type="entry name" value="HAD-like_sf"/>
</dbReference>
<dbReference type="Gene3D" id="3.40.50.1000">
    <property type="entry name" value="HAD superfamily/HAD-like"/>
    <property type="match status" value="1"/>
</dbReference>
<dbReference type="PANTHER" id="PTHR16504:SF4">
    <property type="entry name" value="5'(3')-DEOXYRIBONUCLEOTIDASE"/>
    <property type="match status" value="1"/>
</dbReference>
<dbReference type="EMBL" id="MW030557">
    <property type="protein sequence ID" value="QPI16344.1"/>
    <property type="molecule type" value="Genomic_DNA"/>
</dbReference>
<name>A0A7S9XFK5_9VIRU</name>
<dbReference type="PANTHER" id="PTHR16504">
    <property type="entry name" value="5'(3')-DEOXYRIBONUCLEOTIDASE"/>
    <property type="match status" value="1"/>
</dbReference>
<dbReference type="InterPro" id="IPR023214">
    <property type="entry name" value="HAD_sf"/>
</dbReference>
<gene>
    <name evidence="1" type="ORF">NIOZUU157_00234</name>
</gene>
<protein>
    <submittedName>
        <fullName evidence="1">Uncharacterized protein</fullName>
    </submittedName>
</protein>
<reference evidence="1" key="1">
    <citation type="submission" date="2020-08" db="EMBL/GenBank/DDBJ databases">
        <title>Bridging the membrane lipid divide: bacteria of the FCB group superphylum have the potential to synthesize archaeal ether lipids.</title>
        <authorList>
            <person name="Villanueva L."/>
            <person name="von Meijenfeldt F.A.B."/>
            <person name="Westbye A.B."/>
            <person name="Yadav S."/>
            <person name="Hopmans E.C."/>
            <person name="Dutilh B.E."/>
            <person name="Sinninghe Damste J.S."/>
        </authorList>
    </citation>
    <scope>NUCLEOTIDE SEQUENCE</scope>
    <source>
        <strain evidence="1">NIOZ-UU157</strain>
    </source>
</reference>
<proteinExistence type="predicted"/>
<sequence length="139" mass="16404">MDGVISNFAKAAAEQGNPFLSNHRPDLYVDYRNLEVMPGAKEALLELNKDFDIFIASTPPWSRPECWGHKREWIEEHFPWLKRKIILTHRKDLLIGDILVDDSRWRGQPDFKGAWLWFGTNQRCLDWPSTLELIYKNHI</sequence>
<accession>A0A7S9XFK5</accession>
<dbReference type="SUPFAM" id="SSF56784">
    <property type="entry name" value="HAD-like"/>
    <property type="match status" value="1"/>
</dbReference>
<organism evidence="1">
    <name type="scientific">Virus NIOZ-UU157</name>
    <dbReference type="NCBI Taxonomy" id="2763269"/>
    <lineage>
        <taxon>Viruses</taxon>
    </lineage>
</organism>
<dbReference type="GO" id="GO:0009223">
    <property type="term" value="P:pyrimidine deoxyribonucleotide catabolic process"/>
    <property type="evidence" value="ECO:0007669"/>
    <property type="project" value="TreeGrafter"/>
</dbReference>
<dbReference type="GO" id="GO:0008253">
    <property type="term" value="F:5'-nucleotidase activity"/>
    <property type="evidence" value="ECO:0007669"/>
    <property type="project" value="InterPro"/>
</dbReference>
<evidence type="ECO:0000313" key="1">
    <source>
        <dbReference type="EMBL" id="QPI16344.1"/>
    </source>
</evidence>
<dbReference type="Pfam" id="PF06941">
    <property type="entry name" value="NT5C"/>
    <property type="match status" value="1"/>
</dbReference>
<dbReference type="InterPro" id="IPR010708">
    <property type="entry name" value="5'(3')-deoxyribonucleotidase"/>
</dbReference>